<dbReference type="InterPro" id="IPR031365">
    <property type="entry name" value="CMIP6"/>
</dbReference>
<reference evidence="2" key="2">
    <citation type="submission" date="2025-08" db="UniProtKB">
        <authorList>
            <consortium name="Ensembl"/>
        </authorList>
    </citation>
    <scope>IDENTIFICATION</scope>
</reference>
<dbReference type="Ensembl" id="ENSACAT00000030363.2">
    <property type="protein sequence ID" value="ENSACAP00000022944.1"/>
    <property type="gene ID" value="ENSACAG00000028381.2"/>
</dbReference>
<reference evidence="2 3" key="1">
    <citation type="submission" date="2009-12" db="EMBL/GenBank/DDBJ databases">
        <title>The Genome Sequence of Anolis carolinensis (Green Anole Lizard).</title>
        <authorList>
            <consortium name="The Genome Sequencing Platform"/>
            <person name="Di Palma F."/>
            <person name="Alfoldi J."/>
            <person name="Heiman D."/>
            <person name="Young S."/>
            <person name="Grabherr M."/>
            <person name="Johnson J."/>
            <person name="Lander E.S."/>
            <person name="Lindblad-Toh K."/>
        </authorList>
    </citation>
    <scope>NUCLEOTIDE SEQUENCE [LARGE SCALE GENOMIC DNA]</scope>
    <source>
        <strain evidence="2 3">JBL SC #1</strain>
    </source>
</reference>
<dbReference type="Pfam" id="PF15667">
    <property type="entry name" value="CMIP6"/>
    <property type="match status" value="1"/>
</dbReference>
<gene>
    <name evidence="2" type="primary">CIMIP6</name>
</gene>
<reference evidence="2" key="3">
    <citation type="submission" date="2025-09" db="UniProtKB">
        <authorList>
            <consortium name="Ensembl"/>
        </authorList>
    </citation>
    <scope>IDENTIFICATION</scope>
</reference>
<dbReference type="KEGG" id="acs:100568034"/>
<dbReference type="PANTHER" id="PTHR35087">
    <property type="entry name" value="SIMILAR TO HYPOTHETICAL PROTEIN FLJ40298"/>
    <property type="match status" value="1"/>
</dbReference>
<proteinExistence type="predicted"/>
<sequence>MHQMVTMRRRGKGLPPAVPDSFRVFNIELPQRNNILEKMPEMYTPGKPKPRYMLEWRHNPQPIHAKFIKTNTKFLNEPVLYMETEDTKRKQGHWWPTHGAFMQRPKAPYDPKSTQRSDFQKPPCKLVPAIKYTKRQPTHGIVPLTSPRPSPGSLPRLFQEQISFKHNYDSRATPNIPYQGKKCGTFVWTQMKPERVPEGTKAMSCAPRGAGFLEEPKTEKGSSVGNGVTSSCLCLPESQETAPDSDKHLSETDVGPGAKADPRTTEGGQESSEISQTNKMDVSGPGEKPPSPQKASSGRPHSLLPPLHPATQSPGEIQRA</sequence>
<dbReference type="OrthoDB" id="9971371at2759"/>
<evidence type="ECO:0000313" key="3">
    <source>
        <dbReference type="Proteomes" id="UP000001646"/>
    </source>
</evidence>
<evidence type="ECO:0000256" key="1">
    <source>
        <dbReference type="SAM" id="MobiDB-lite"/>
    </source>
</evidence>
<feature type="region of interest" description="Disordered" evidence="1">
    <location>
        <begin position="237"/>
        <end position="320"/>
    </location>
</feature>
<accession>R4GC86</accession>
<feature type="compositionally biased region" description="Polar residues" evidence="1">
    <location>
        <begin position="310"/>
        <end position="320"/>
    </location>
</feature>
<dbReference type="Proteomes" id="UP000001646">
    <property type="component" value="Chromosome 1"/>
</dbReference>
<keyword evidence="3" id="KW-1185">Reference proteome</keyword>
<dbReference type="GeneTree" id="ENSGT00390000005045"/>
<organism evidence="2 3">
    <name type="scientific">Anolis carolinensis</name>
    <name type="common">Green anole</name>
    <name type="synonym">American chameleon</name>
    <dbReference type="NCBI Taxonomy" id="28377"/>
    <lineage>
        <taxon>Eukaryota</taxon>
        <taxon>Metazoa</taxon>
        <taxon>Chordata</taxon>
        <taxon>Craniata</taxon>
        <taxon>Vertebrata</taxon>
        <taxon>Euteleostomi</taxon>
        <taxon>Lepidosauria</taxon>
        <taxon>Squamata</taxon>
        <taxon>Bifurcata</taxon>
        <taxon>Unidentata</taxon>
        <taxon>Episquamata</taxon>
        <taxon>Toxicofera</taxon>
        <taxon>Iguania</taxon>
        <taxon>Dactyloidae</taxon>
        <taxon>Anolis</taxon>
    </lineage>
</organism>
<dbReference type="AlphaFoldDB" id="R4GC86"/>
<dbReference type="Bgee" id="ENSACAG00000028381">
    <property type="expression patterns" value="Expressed in ovary and 4 other cell types or tissues"/>
</dbReference>
<dbReference type="InParanoid" id="R4GC86"/>
<protein>
    <submittedName>
        <fullName evidence="2">Ciliary microtubule inner protein 6</fullName>
    </submittedName>
</protein>
<dbReference type="eggNOG" id="ENOG502S2FJ">
    <property type="taxonomic scope" value="Eukaryota"/>
</dbReference>
<dbReference type="PANTHER" id="PTHR35087:SF1">
    <property type="entry name" value="RIKEN CDNA 4930505A04 GENE"/>
    <property type="match status" value="1"/>
</dbReference>
<evidence type="ECO:0000313" key="2">
    <source>
        <dbReference type="Ensembl" id="ENSACAP00000022944.1"/>
    </source>
</evidence>
<feature type="compositionally biased region" description="Polar residues" evidence="1">
    <location>
        <begin position="266"/>
        <end position="280"/>
    </location>
</feature>
<dbReference type="HOGENOM" id="CLU_084649_0_0_1"/>
<dbReference type="GeneID" id="100568034"/>
<name>R4GC86_ANOCA</name>